<reference evidence="1" key="1">
    <citation type="submission" date="2020-04" db="EMBL/GenBank/DDBJ databases">
        <authorList>
            <person name="Sombolestani A."/>
        </authorList>
    </citation>
    <scope>NUCLEOTIDE SEQUENCE</scope>
    <source>
        <strain evidence="1">LMG1408</strain>
    </source>
</reference>
<evidence type="ECO:0000313" key="2">
    <source>
        <dbReference type="Proteomes" id="UP000603665"/>
    </source>
</evidence>
<evidence type="ECO:0008006" key="3">
    <source>
        <dbReference type="Google" id="ProtNLM"/>
    </source>
</evidence>
<sequence length="196" mass="21075">MAKSFIRGLDRLQKKLEGAAKAASAGLMEQLLNRVLAKTKELPHLNVGFFEGATYPHSNGSSAGNPYPDGTPVAAVAAFNEFGTDRIPPRPFMRQTIAKNQAAWGALVAACLKQTRGDPEKALAMAAEQIVAQLQEQIRTLQSPPLAESTMENRLRSTKKSGKLSTVNMTTASKPLIDTGHLLNSVGYEVTTGRKD</sequence>
<gene>
    <name evidence="1" type="ORF">HKD20_05645</name>
</gene>
<dbReference type="EMBL" id="JABCQL010000007">
    <property type="protein sequence ID" value="MBF0856004.1"/>
    <property type="molecule type" value="Genomic_DNA"/>
</dbReference>
<evidence type="ECO:0000313" key="1">
    <source>
        <dbReference type="EMBL" id="MBF0856004.1"/>
    </source>
</evidence>
<proteinExistence type="predicted"/>
<organism evidence="1 2">
    <name type="scientific">Gluconobacter oxydans</name>
    <name type="common">Gluconobacter suboxydans</name>
    <dbReference type="NCBI Taxonomy" id="442"/>
    <lineage>
        <taxon>Bacteria</taxon>
        <taxon>Pseudomonadati</taxon>
        <taxon>Pseudomonadota</taxon>
        <taxon>Alphaproteobacteria</taxon>
        <taxon>Acetobacterales</taxon>
        <taxon>Acetobacteraceae</taxon>
        <taxon>Gluconobacter</taxon>
    </lineage>
</organism>
<dbReference type="RefSeq" id="WP_062269483.1">
    <property type="nucleotide sequence ID" value="NZ_BJNM01000006.1"/>
</dbReference>
<name>A0AB35AR33_GLUOY</name>
<reference evidence="1" key="2">
    <citation type="submission" date="2023-10" db="EMBL/GenBank/DDBJ databases">
        <title>Description of novel Gluconobacter species.</title>
        <authorList>
            <person name="Cleenwerck I."/>
            <person name="Cnockaert M."/>
            <person name="Borremans W."/>
            <person name="Wieme A.D."/>
            <person name="De Vuyst L."/>
            <person name="Vandamme P."/>
        </authorList>
    </citation>
    <scope>NUCLEOTIDE SEQUENCE</scope>
    <source>
        <strain evidence="1">LMG1408</strain>
    </source>
</reference>
<protein>
    <recommendedName>
        <fullName evidence="3">Bacteriophage protein</fullName>
    </recommendedName>
</protein>
<dbReference type="AlphaFoldDB" id="A0AB35AR33"/>
<accession>A0AB35AR33</accession>
<comment type="caution">
    <text evidence="1">The sequence shown here is derived from an EMBL/GenBank/DDBJ whole genome shotgun (WGS) entry which is preliminary data.</text>
</comment>
<dbReference type="Proteomes" id="UP000603665">
    <property type="component" value="Unassembled WGS sequence"/>
</dbReference>